<dbReference type="AlphaFoldDB" id="A0A9E5MHV4"/>
<feature type="transmembrane region" description="Helical" evidence="2">
    <location>
        <begin position="53"/>
        <end position="72"/>
    </location>
</feature>
<reference evidence="3" key="1">
    <citation type="submission" date="2020-03" db="EMBL/GenBank/DDBJ databases">
        <authorList>
            <person name="Guo F."/>
        </authorList>
    </citation>
    <scope>NUCLEOTIDE SEQUENCE</scope>
    <source>
        <strain evidence="3">JCM 30134</strain>
    </source>
</reference>
<feature type="region of interest" description="Disordered" evidence="1">
    <location>
        <begin position="189"/>
        <end position="224"/>
    </location>
</feature>
<comment type="caution">
    <text evidence="3">The sequence shown here is derived from an EMBL/GenBank/DDBJ whole genome shotgun (WGS) entry which is preliminary data.</text>
</comment>
<feature type="region of interest" description="Disordered" evidence="1">
    <location>
        <begin position="1"/>
        <end position="27"/>
    </location>
</feature>
<dbReference type="Proteomes" id="UP000787472">
    <property type="component" value="Unassembled WGS sequence"/>
</dbReference>
<evidence type="ECO:0000313" key="4">
    <source>
        <dbReference type="Proteomes" id="UP000787472"/>
    </source>
</evidence>
<sequence>MPTLTDSTSAPLPLTSAAGPGLPGSQPVPADPLASLRDIHLPTEVTQLPIAPGWWVLAGLILIALVVGYAAWRRHRDAHQYRRAALQLLQQIDVNGENSSASLQAINAVLKRAALVAYPQTHIAGFYGEAWSQFLRQSAPDLVQPAQVPDLLSTGLYAAPAAQTESLAILLDYAKDWLRKHVKESRLALMDRGSQEQKSVEGLTPGSPAGDPETHKQGNINAAS</sequence>
<protein>
    <submittedName>
        <fullName evidence="3">DUF4381 domain-containing protein</fullName>
    </submittedName>
</protein>
<feature type="compositionally biased region" description="Polar residues" evidence="1">
    <location>
        <begin position="1"/>
        <end position="10"/>
    </location>
</feature>
<evidence type="ECO:0000313" key="3">
    <source>
        <dbReference type="EMBL" id="NHO66456.1"/>
    </source>
</evidence>
<name>A0A9E5MHV4_9GAMM</name>
<keyword evidence="2" id="KW-0812">Transmembrane</keyword>
<keyword evidence="2" id="KW-1133">Transmembrane helix</keyword>
<organism evidence="3 4">
    <name type="scientific">Pseudomaricurvus hydrocarbonicus</name>
    <dbReference type="NCBI Taxonomy" id="1470433"/>
    <lineage>
        <taxon>Bacteria</taxon>
        <taxon>Pseudomonadati</taxon>
        <taxon>Pseudomonadota</taxon>
        <taxon>Gammaproteobacteria</taxon>
        <taxon>Cellvibrionales</taxon>
        <taxon>Cellvibrionaceae</taxon>
        <taxon>Pseudomaricurvus</taxon>
    </lineage>
</organism>
<dbReference type="RefSeq" id="WP_167187280.1">
    <property type="nucleotide sequence ID" value="NZ_JAAONZ010000009.1"/>
</dbReference>
<proteinExistence type="predicted"/>
<evidence type="ECO:0000256" key="1">
    <source>
        <dbReference type="SAM" id="MobiDB-lite"/>
    </source>
</evidence>
<keyword evidence="2" id="KW-0472">Membrane</keyword>
<dbReference type="Pfam" id="PF14316">
    <property type="entry name" value="DUF4381"/>
    <property type="match status" value="1"/>
</dbReference>
<accession>A0A9E5MHV4</accession>
<dbReference type="EMBL" id="JAAONZ010000009">
    <property type="protein sequence ID" value="NHO66456.1"/>
    <property type="molecule type" value="Genomic_DNA"/>
</dbReference>
<gene>
    <name evidence="3" type="ORF">G8770_12985</name>
</gene>
<dbReference type="InterPro" id="IPR025489">
    <property type="entry name" value="DUF4381"/>
</dbReference>
<evidence type="ECO:0000256" key="2">
    <source>
        <dbReference type="SAM" id="Phobius"/>
    </source>
</evidence>
<keyword evidence="4" id="KW-1185">Reference proteome</keyword>